<proteinExistence type="predicted"/>
<organism evidence="1 2">
    <name type="scientific">Streptococcus caprae</name>
    <dbReference type="NCBI Taxonomy" id="1640501"/>
    <lineage>
        <taxon>Bacteria</taxon>
        <taxon>Bacillati</taxon>
        <taxon>Bacillota</taxon>
        <taxon>Bacilli</taxon>
        <taxon>Lactobacillales</taxon>
        <taxon>Streptococcaceae</taxon>
        <taxon>Streptococcus</taxon>
    </lineage>
</organism>
<reference evidence="2" key="1">
    <citation type="journal article" date="2019" name="Int. J. Syst. Evol. Microbiol.">
        <title>The Global Catalogue of Microorganisms (GCM) 10K type strain sequencing project: providing services to taxonomists for standard genome sequencing and annotation.</title>
        <authorList>
            <consortium name="The Broad Institute Genomics Platform"/>
            <consortium name="The Broad Institute Genome Sequencing Center for Infectious Disease"/>
            <person name="Wu L."/>
            <person name="Ma J."/>
        </authorList>
    </citation>
    <scope>NUCLEOTIDE SEQUENCE [LARGE SCALE GENOMIC DNA]</scope>
    <source>
        <strain evidence="2">CCUG 67170</strain>
    </source>
</reference>
<protein>
    <submittedName>
        <fullName evidence="1">DUF3114 domain-containing protein</fullName>
    </submittedName>
</protein>
<gene>
    <name evidence="1" type="ORF">ACFORF_01220</name>
</gene>
<evidence type="ECO:0000313" key="1">
    <source>
        <dbReference type="EMBL" id="MFC3927256.1"/>
    </source>
</evidence>
<dbReference type="Pfam" id="PF11311">
    <property type="entry name" value="DUF3114"/>
    <property type="match status" value="1"/>
</dbReference>
<dbReference type="Proteomes" id="UP001595807">
    <property type="component" value="Unassembled WGS sequence"/>
</dbReference>
<dbReference type="EMBL" id="JBHRZV010000004">
    <property type="protein sequence ID" value="MFC3927256.1"/>
    <property type="molecule type" value="Genomic_DNA"/>
</dbReference>
<keyword evidence="2" id="KW-1185">Reference proteome</keyword>
<name>A0ABV8CT02_9STRE</name>
<accession>A0ABV8CT02</accession>
<dbReference type="InterPro" id="IPR021462">
    <property type="entry name" value="DUF3114"/>
</dbReference>
<evidence type="ECO:0000313" key="2">
    <source>
        <dbReference type="Proteomes" id="UP001595807"/>
    </source>
</evidence>
<comment type="caution">
    <text evidence="1">The sequence shown here is derived from an EMBL/GenBank/DDBJ whole genome shotgun (WGS) entry which is preliminary data.</text>
</comment>
<sequence>MRPSKIAEQTTSPVPLLDWSEMEETLAQTPYQETWVYQQERLQVLGWSADVIMESARQWFSEHGLTLVQIETFGQQARLAGSPVFQDLWAREVAAGRSSLDLLQVLLATLDFPDELTLANYTQALENWADLAPDDVFWRTLARAVQETFPVAGLSQQTDLARQIHQLRYLISNQQADWVRRHYGRPGRTDRSALVAYLAGKNARNTLLERLGLASYDYAVYDVGESARLHNKQAFDEKNTPLKLEGLPNIKVLINFHTEFILDSKGNFVNIFETGQPTLNGPINGASFNYANRNDLRHLQLDVVPTKVHDPKYRRRVFKSASHPYRSPRRAFIWQRQSWQRAYGNPRGIYANRGRSMKTQVKQASRKLSLDIKKLKKVNGTTD</sequence>